<sequence length="246" mass="26398">MANLPDGTWFTSLVPAQLARLVDLSERDTSAARALTRFSAILVGGQAIPEGLVARAEAVGARMVRTYGSAETAGGVVYDGVPIGDTILRTDSDGVLLISSSSLADGYLGDPERTAREFTADSSGQRWFRTSDRATIENGKLTVLGRVDDIIVTGGVKVSLADIDRVLEKFDGSSFATWFTDEEWGQVPAVVADSPIDVENLRALVERELGKAARPYRVVTVDVIPTLPSGKPDRQALHEIAERNKP</sequence>
<name>A0A6J6GCB0_9ZZZZ</name>
<organism evidence="1">
    <name type="scientific">freshwater metagenome</name>
    <dbReference type="NCBI Taxonomy" id="449393"/>
    <lineage>
        <taxon>unclassified sequences</taxon>
        <taxon>metagenomes</taxon>
        <taxon>ecological metagenomes</taxon>
    </lineage>
</organism>
<dbReference type="InterPro" id="IPR050237">
    <property type="entry name" value="ATP-dep_AMP-bd_enzyme"/>
</dbReference>
<gene>
    <name evidence="1" type="ORF">UFOPK1788_00967</name>
</gene>
<dbReference type="InterPro" id="IPR045851">
    <property type="entry name" value="AMP-bd_C_sf"/>
</dbReference>
<accession>A0A6J6GCB0</accession>
<dbReference type="Gene3D" id="3.40.50.12780">
    <property type="entry name" value="N-terminal domain of ligase-like"/>
    <property type="match status" value="1"/>
</dbReference>
<proteinExistence type="predicted"/>
<dbReference type="SUPFAM" id="SSF56801">
    <property type="entry name" value="Acetyl-CoA synthetase-like"/>
    <property type="match status" value="1"/>
</dbReference>
<dbReference type="EMBL" id="CAEZUE010000144">
    <property type="protein sequence ID" value="CAB4598896.1"/>
    <property type="molecule type" value="Genomic_DNA"/>
</dbReference>
<protein>
    <submittedName>
        <fullName evidence="1">Unannotated protein</fullName>
    </submittedName>
</protein>
<dbReference type="PANTHER" id="PTHR43767">
    <property type="entry name" value="LONG-CHAIN-FATTY-ACID--COA LIGASE"/>
    <property type="match status" value="1"/>
</dbReference>
<reference evidence="1" key="1">
    <citation type="submission" date="2020-05" db="EMBL/GenBank/DDBJ databases">
        <authorList>
            <person name="Chiriac C."/>
            <person name="Salcher M."/>
            <person name="Ghai R."/>
            <person name="Kavagutti S V."/>
        </authorList>
    </citation>
    <scope>NUCLEOTIDE SEQUENCE</scope>
</reference>
<dbReference type="GO" id="GO:0016878">
    <property type="term" value="F:acid-thiol ligase activity"/>
    <property type="evidence" value="ECO:0007669"/>
    <property type="project" value="UniProtKB-ARBA"/>
</dbReference>
<dbReference type="PANTHER" id="PTHR43767:SF1">
    <property type="entry name" value="NONRIBOSOMAL PEPTIDE SYNTHASE PES1 (EUROFUNG)-RELATED"/>
    <property type="match status" value="1"/>
</dbReference>
<dbReference type="InterPro" id="IPR042099">
    <property type="entry name" value="ANL_N_sf"/>
</dbReference>
<dbReference type="Gene3D" id="3.30.300.30">
    <property type="match status" value="1"/>
</dbReference>
<dbReference type="AlphaFoldDB" id="A0A6J6GCB0"/>
<evidence type="ECO:0000313" key="1">
    <source>
        <dbReference type="EMBL" id="CAB4598896.1"/>
    </source>
</evidence>